<evidence type="ECO:0000256" key="4">
    <source>
        <dbReference type="ARBA" id="ARBA00022525"/>
    </source>
</evidence>
<dbReference type="AlphaFoldDB" id="A0A059B7S9"/>
<evidence type="ECO:0000313" key="9">
    <source>
        <dbReference type="EMBL" id="KCW62084.1"/>
    </source>
</evidence>
<dbReference type="OrthoDB" id="1922142at2759"/>
<dbReference type="GO" id="GO:0010052">
    <property type="term" value="P:guard cell differentiation"/>
    <property type="evidence" value="ECO:0000318"/>
    <property type="project" value="GO_Central"/>
</dbReference>
<evidence type="ECO:0000256" key="8">
    <source>
        <dbReference type="SAM" id="MobiDB-lite"/>
    </source>
</evidence>
<dbReference type="InParanoid" id="A0A059B7S9"/>
<reference evidence="9" key="1">
    <citation type="submission" date="2013-07" db="EMBL/GenBank/DDBJ databases">
        <title>The genome of Eucalyptus grandis.</title>
        <authorList>
            <person name="Schmutz J."/>
            <person name="Hayes R."/>
            <person name="Myburg A."/>
            <person name="Tuskan G."/>
            <person name="Grattapaglia D."/>
            <person name="Rokhsar D.S."/>
        </authorList>
    </citation>
    <scope>NUCLEOTIDE SEQUENCE</scope>
    <source>
        <tissue evidence="9">Leaf extractions</tissue>
    </source>
</reference>
<keyword evidence="5" id="KW-0732">Signal</keyword>
<evidence type="ECO:0000256" key="1">
    <source>
        <dbReference type="ARBA" id="ARBA00004613"/>
    </source>
</evidence>
<dbReference type="GO" id="GO:0005576">
    <property type="term" value="C:extracellular region"/>
    <property type="evidence" value="ECO:0007669"/>
    <property type="project" value="UniProtKB-SubCell"/>
</dbReference>
<evidence type="ECO:0000256" key="7">
    <source>
        <dbReference type="RuleBase" id="RU367102"/>
    </source>
</evidence>
<dbReference type="EMBL" id="KK198760">
    <property type="protein sequence ID" value="KCW62084.1"/>
    <property type="molecule type" value="Genomic_DNA"/>
</dbReference>
<keyword evidence="6" id="KW-1015">Disulfide bond</keyword>
<dbReference type="Pfam" id="PF17181">
    <property type="entry name" value="EPF"/>
    <property type="match status" value="1"/>
</dbReference>
<protein>
    <recommendedName>
        <fullName evidence="7">Epidermal patterning factor-like protein</fullName>
    </recommendedName>
</protein>
<feature type="region of interest" description="Disordered" evidence="8">
    <location>
        <begin position="79"/>
        <end position="103"/>
    </location>
</feature>
<dbReference type="KEGG" id="egr:104415769"/>
<dbReference type="PANTHER" id="PTHR33109">
    <property type="entry name" value="EPIDERMAL PATTERNING FACTOR-LIKE PROTEIN 4"/>
    <property type="match status" value="1"/>
</dbReference>
<dbReference type="STRING" id="71139.A0A059B7S9"/>
<dbReference type="OMA" id="MMITTSL"/>
<proteinExistence type="inferred from homology"/>
<dbReference type="Gramene" id="KCW62084">
    <property type="protein sequence ID" value="KCW62084"/>
    <property type="gene ID" value="EUGRSUZ_H04752"/>
</dbReference>
<feature type="compositionally biased region" description="Basic and acidic residues" evidence="8">
    <location>
        <begin position="81"/>
        <end position="92"/>
    </location>
</feature>
<evidence type="ECO:0000256" key="3">
    <source>
        <dbReference type="ARBA" id="ARBA00022473"/>
    </source>
</evidence>
<name>A0A059B7S9_EUCGR</name>
<comment type="function">
    <text evidence="7">Controls stomatal patterning.</text>
</comment>
<sequence length="126" mass="13849">MNSSSSPTLSRLVLTCTAAPLLFLLLLLCHLLLPPPSFPRQGLSFEEKTRLGSTPPSCHNKCNGCHPCMAVQVPSLPAAAGREKMKREEASRPAEFVDPSPASPGRYSNYKPLGWKCRCRNRLFNP</sequence>
<dbReference type="eggNOG" id="ENOG502SAGJ">
    <property type="taxonomic scope" value="Eukaryota"/>
</dbReference>
<dbReference type="PANTHER" id="PTHR33109:SF102">
    <property type="entry name" value="EPIDERMAL PATTERNING FACTOR-LIKE PROTEIN 1"/>
    <property type="match status" value="1"/>
</dbReference>
<keyword evidence="4 7" id="KW-0964">Secreted</keyword>
<accession>A0A059B7S9</accession>
<comment type="subcellular location">
    <subcellularLocation>
        <location evidence="1 7">Secreted</location>
    </subcellularLocation>
</comment>
<dbReference type="InterPro" id="IPR039455">
    <property type="entry name" value="EPFL"/>
</dbReference>
<keyword evidence="3 7" id="KW-0217">Developmental protein</keyword>
<evidence type="ECO:0000256" key="5">
    <source>
        <dbReference type="ARBA" id="ARBA00022729"/>
    </source>
</evidence>
<comment type="similarity">
    <text evidence="2 7">Belongs to the plant cysteine rich small secretory peptide family. Epidermal patterning factor subfamily.</text>
</comment>
<evidence type="ECO:0000256" key="2">
    <source>
        <dbReference type="ARBA" id="ARBA00008127"/>
    </source>
</evidence>
<evidence type="ECO:0000256" key="6">
    <source>
        <dbReference type="ARBA" id="ARBA00023157"/>
    </source>
</evidence>
<gene>
    <name evidence="9" type="ORF">EUGRSUZ_H04752</name>
</gene>
<organism evidence="9">
    <name type="scientific">Eucalyptus grandis</name>
    <name type="common">Flooded gum</name>
    <dbReference type="NCBI Taxonomy" id="71139"/>
    <lineage>
        <taxon>Eukaryota</taxon>
        <taxon>Viridiplantae</taxon>
        <taxon>Streptophyta</taxon>
        <taxon>Embryophyta</taxon>
        <taxon>Tracheophyta</taxon>
        <taxon>Spermatophyta</taxon>
        <taxon>Magnoliopsida</taxon>
        <taxon>eudicotyledons</taxon>
        <taxon>Gunneridae</taxon>
        <taxon>Pentapetalae</taxon>
        <taxon>rosids</taxon>
        <taxon>malvids</taxon>
        <taxon>Myrtales</taxon>
        <taxon>Myrtaceae</taxon>
        <taxon>Myrtoideae</taxon>
        <taxon>Eucalypteae</taxon>
        <taxon>Eucalyptus</taxon>
    </lineage>
</organism>
<dbReference type="FunCoup" id="A0A059B7S9">
    <property type="interactions" value="97"/>
</dbReference>